<comment type="caution">
    <text evidence="2">The sequence shown here is derived from an EMBL/GenBank/DDBJ whole genome shotgun (WGS) entry which is preliminary data.</text>
</comment>
<organism evidence="2 3">
    <name type="scientific">Mycena albidolilacea</name>
    <dbReference type="NCBI Taxonomy" id="1033008"/>
    <lineage>
        <taxon>Eukaryota</taxon>
        <taxon>Fungi</taxon>
        <taxon>Dikarya</taxon>
        <taxon>Basidiomycota</taxon>
        <taxon>Agaricomycotina</taxon>
        <taxon>Agaricomycetes</taxon>
        <taxon>Agaricomycetidae</taxon>
        <taxon>Agaricales</taxon>
        <taxon>Marasmiineae</taxon>
        <taxon>Mycenaceae</taxon>
        <taxon>Mycena</taxon>
    </lineage>
</organism>
<reference evidence="2" key="1">
    <citation type="submission" date="2023-03" db="EMBL/GenBank/DDBJ databases">
        <title>Massive genome expansion in bonnet fungi (Mycena s.s.) driven by repeated elements and novel gene families across ecological guilds.</title>
        <authorList>
            <consortium name="Lawrence Berkeley National Laboratory"/>
            <person name="Harder C.B."/>
            <person name="Miyauchi S."/>
            <person name="Viragh M."/>
            <person name="Kuo A."/>
            <person name="Thoen E."/>
            <person name="Andreopoulos B."/>
            <person name="Lu D."/>
            <person name="Skrede I."/>
            <person name="Drula E."/>
            <person name="Henrissat B."/>
            <person name="Morin E."/>
            <person name="Kohler A."/>
            <person name="Barry K."/>
            <person name="LaButti K."/>
            <person name="Morin E."/>
            <person name="Salamov A."/>
            <person name="Lipzen A."/>
            <person name="Mereny Z."/>
            <person name="Hegedus B."/>
            <person name="Baldrian P."/>
            <person name="Stursova M."/>
            <person name="Weitz H."/>
            <person name="Taylor A."/>
            <person name="Grigoriev I.V."/>
            <person name="Nagy L.G."/>
            <person name="Martin F."/>
            <person name="Kauserud H."/>
        </authorList>
    </citation>
    <scope>NUCLEOTIDE SEQUENCE</scope>
    <source>
        <strain evidence="2">CBHHK002</strain>
    </source>
</reference>
<protein>
    <submittedName>
        <fullName evidence="2">Uncharacterized protein</fullName>
    </submittedName>
</protein>
<feature type="compositionally biased region" description="Polar residues" evidence="1">
    <location>
        <begin position="26"/>
        <end position="36"/>
    </location>
</feature>
<evidence type="ECO:0000256" key="1">
    <source>
        <dbReference type="SAM" id="MobiDB-lite"/>
    </source>
</evidence>
<gene>
    <name evidence="2" type="ORF">DFH08DRAFT_817642</name>
</gene>
<proteinExistence type="predicted"/>
<dbReference type="Proteomes" id="UP001218218">
    <property type="component" value="Unassembled WGS sequence"/>
</dbReference>
<feature type="compositionally biased region" description="Low complexity" evidence="1">
    <location>
        <begin position="38"/>
        <end position="68"/>
    </location>
</feature>
<keyword evidence="3" id="KW-1185">Reference proteome</keyword>
<accession>A0AAD6ZJ74</accession>
<evidence type="ECO:0000313" key="3">
    <source>
        <dbReference type="Proteomes" id="UP001218218"/>
    </source>
</evidence>
<dbReference type="AlphaFoldDB" id="A0AAD6ZJ74"/>
<sequence>MKTHSKTRAASHRTHVLAKSKKARSPSPNWEINSQDFAPHSPSSAHSPNPSKKRLVSNSSVSIPSGSDVKTKKLAEPSAIKYRNANQPRGGSNGCIANTLLYMLSSLVIIPRVPAPLIHHLITGTCFDNFSNTGDAFSSQRHELATYRAVSRGYCSAADVSEDILNIILNANRPLCSCCCRMNISVSGNRNLRFKLRAAIRKKLLQVNSAEGDNRSSVSVADFFNSFESHRKPALLSIAALHRIQLPKKPGAEEIRQHITTHIISGHCAHFSGPRTTTTLPEDVSLPDYTDVCNEWKVNAIHPDLQVHILNALYGSNLTLNPLRRLLTTLGIDYSRSESLRELRNKLRERISTLRKGKHAERKADAQAERTRLQRAETRAFYEEESRKIIASWPQLVPQSLKNNIINMFREQTSSEALATYNCASCSESVPFRSHCSLPLDEFDSTLLQRPDLKANENLVLDCYKGDAQWIDQTVHSKEQNTSDRGRELVPRE</sequence>
<name>A0AAD6ZJ74_9AGAR</name>
<dbReference type="EMBL" id="JARIHO010000046">
    <property type="protein sequence ID" value="KAJ7323606.1"/>
    <property type="molecule type" value="Genomic_DNA"/>
</dbReference>
<feature type="compositionally biased region" description="Basic residues" evidence="1">
    <location>
        <begin position="1"/>
        <end position="24"/>
    </location>
</feature>
<evidence type="ECO:0000313" key="2">
    <source>
        <dbReference type="EMBL" id="KAJ7323606.1"/>
    </source>
</evidence>
<feature type="region of interest" description="Disordered" evidence="1">
    <location>
        <begin position="1"/>
        <end position="74"/>
    </location>
</feature>